<dbReference type="GO" id="GO:0006506">
    <property type="term" value="P:GPI anchor biosynthetic process"/>
    <property type="evidence" value="ECO:0007669"/>
    <property type="project" value="TreeGrafter"/>
</dbReference>
<sequence length="155" mass="17451">MHIIQDGQEKEVASDVSFYRRSNAEREAYGFVLYISASVLWVVINLWAVLPEAVLLAMGIEWFPRREWAYLLVAWSLVLVLTTYLCFGALNMYNTPSIDSIHCITDDHAIIYPALSTDPLPTMSIPETGWADSPLCGDMYDLSPGIVSRALYLND</sequence>
<protein>
    <recommendedName>
        <fullName evidence="6">PIG-P domain-containing protein</fullName>
    </recommendedName>
</protein>
<feature type="domain" description="PIG-P" evidence="6">
    <location>
        <begin position="26"/>
        <end position="152"/>
    </location>
</feature>
<dbReference type="PANTHER" id="PTHR46346:SF1">
    <property type="entry name" value="PHOSPHATIDYLINOSITOL N-ACETYLGLUCOSAMINYLTRANSFERASE SUBUNIT P"/>
    <property type="match status" value="1"/>
</dbReference>
<feature type="transmembrane region" description="Helical" evidence="5">
    <location>
        <begin position="68"/>
        <end position="90"/>
    </location>
</feature>
<evidence type="ECO:0000313" key="7">
    <source>
        <dbReference type="EMBL" id="WFD44879.1"/>
    </source>
</evidence>
<reference evidence="7" key="1">
    <citation type="submission" date="2023-02" db="EMBL/GenBank/DDBJ databases">
        <title>Mating type loci evolution in Malassezia.</title>
        <authorList>
            <person name="Coelho M.A."/>
        </authorList>
    </citation>
    <scope>NUCLEOTIDE SEQUENCE</scope>
    <source>
        <strain evidence="7">CBS 14136</strain>
    </source>
</reference>
<dbReference type="GO" id="GO:0016020">
    <property type="term" value="C:membrane"/>
    <property type="evidence" value="ECO:0007669"/>
    <property type="project" value="UniProtKB-SubCell"/>
</dbReference>
<evidence type="ECO:0000256" key="3">
    <source>
        <dbReference type="ARBA" id="ARBA00022989"/>
    </source>
</evidence>
<keyword evidence="2 5" id="KW-0812">Transmembrane</keyword>
<dbReference type="InterPro" id="IPR052263">
    <property type="entry name" value="GPI_Anchor_Biosynth"/>
</dbReference>
<gene>
    <name evidence="7" type="ORF">MPSI1_003551</name>
</gene>
<accession>A0AAF0JFY3</accession>
<evidence type="ECO:0000259" key="6">
    <source>
        <dbReference type="Pfam" id="PF08510"/>
    </source>
</evidence>
<evidence type="ECO:0000313" key="8">
    <source>
        <dbReference type="Proteomes" id="UP001214628"/>
    </source>
</evidence>
<keyword evidence="3 5" id="KW-1133">Transmembrane helix</keyword>
<dbReference type="AlphaFoldDB" id="A0AAF0JFY3"/>
<name>A0AAF0JFY3_9BASI</name>
<dbReference type="GO" id="GO:0005783">
    <property type="term" value="C:endoplasmic reticulum"/>
    <property type="evidence" value="ECO:0007669"/>
    <property type="project" value="TreeGrafter"/>
</dbReference>
<organism evidence="7 8">
    <name type="scientific">Malassezia psittaci</name>
    <dbReference type="NCBI Taxonomy" id="1821823"/>
    <lineage>
        <taxon>Eukaryota</taxon>
        <taxon>Fungi</taxon>
        <taxon>Dikarya</taxon>
        <taxon>Basidiomycota</taxon>
        <taxon>Ustilaginomycotina</taxon>
        <taxon>Malasseziomycetes</taxon>
        <taxon>Malasseziales</taxon>
        <taxon>Malasseziaceae</taxon>
        <taxon>Malassezia</taxon>
    </lineage>
</organism>
<evidence type="ECO:0000256" key="5">
    <source>
        <dbReference type="SAM" id="Phobius"/>
    </source>
</evidence>
<evidence type="ECO:0000256" key="2">
    <source>
        <dbReference type="ARBA" id="ARBA00022692"/>
    </source>
</evidence>
<comment type="subcellular location">
    <subcellularLocation>
        <location evidence="1">Membrane</location>
        <topology evidence="1">Multi-pass membrane protein</topology>
    </subcellularLocation>
</comment>
<proteinExistence type="predicted"/>
<keyword evidence="4 5" id="KW-0472">Membrane</keyword>
<dbReference type="Pfam" id="PF08510">
    <property type="entry name" value="PIG-P"/>
    <property type="match status" value="1"/>
</dbReference>
<dbReference type="EMBL" id="CP118380">
    <property type="protein sequence ID" value="WFD44879.1"/>
    <property type="molecule type" value="Genomic_DNA"/>
</dbReference>
<dbReference type="PANTHER" id="PTHR46346">
    <property type="entry name" value="PHOSPHATIDYLINOSITOL N-ACETYLGLUCOSAMINYLTRANSFERASE SUBUNIT P"/>
    <property type="match status" value="1"/>
</dbReference>
<feature type="transmembrane region" description="Helical" evidence="5">
    <location>
        <begin position="28"/>
        <end position="48"/>
    </location>
</feature>
<keyword evidence="8" id="KW-1185">Reference proteome</keyword>
<dbReference type="Proteomes" id="UP001214628">
    <property type="component" value="Chromosome 6"/>
</dbReference>
<dbReference type="InterPro" id="IPR013717">
    <property type="entry name" value="PIG-P"/>
</dbReference>
<evidence type="ECO:0000256" key="4">
    <source>
        <dbReference type="ARBA" id="ARBA00023136"/>
    </source>
</evidence>
<evidence type="ECO:0000256" key="1">
    <source>
        <dbReference type="ARBA" id="ARBA00004141"/>
    </source>
</evidence>